<organism evidence="1 2">
    <name type="scientific">Priestia megaterium</name>
    <name type="common">Bacillus megaterium</name>
    <dbReference type="NCBI Taxonomy" id="1404"/>
    <lineage>
        <taxon>Bacteria</taxon>
        <taxon>Bacillati</taxon>
        <taxon>Bacillota</taxon>
        <taxon>Bacilli</taxon>
        <taxon>Bacillales</taxon>
        <taxon>Bacillaceae</taxon>
        <taxon>Priestia</taxon>
    </lineage>
</organism>
<reference evidence="1 2" key="1">
    <citation type="submission" date="2019-10" db="EMBL/GenBank/DDBJ databases">
        <title>Complete genome sequences for adaption low water activity.</title>
        <authorList>
            <person name="Zhao L."/>
            <person name="Zhong J."/>
        </authorList>
    </citation>
    <scope>NUCLEOTIDE SEQUENCE [LARGE SCALE GENOMIC DNA]</scope>
    <source>
        <strain evidence="1 2">FDU301</strain>
        <plasmid evidence="2">pfdu301a</plasmid>
    </source>
</reference>
<dbReference type="Proteomes" id="UP000501076">
    <property type="component" value="Plasmid pFDU301A"/>
</dbReference>
<gene>
    <name evidence="1" type="ORF">FDZ14_27925</name>
</gene>
<dbReference type="GO" id="GO:0043571">
    <property type="term" value="P:maintenance of CRISPR repeat elements"/>
    <property type="evidence" value="ECO:0007669"/>
    <property type="project" value="InterPro"/>
</dbReference>
<dbReference type="RefSeq" id="WP_171777915.1">
    <property type="nucleotide sequence ID" value="NZ_CP045273.1"/>
</dbReference>
<dbReference type="Pfam" id="PF05107">
    <property type="entry name" value="Cas_Cas7"/>
    <property type="match status" value="1"/>
</dbReference>
<evidence type="ECO:0000313" key="1">
    <source>
        <dbReference type="EMBL" id="QJX79933.1"/>
    </source>
</evidence>
<dbReference type="InterPro" id="IPR006482">
    <property type="entry name" value="Cas7_Csh2/Csh2"/>
</dbReference>
<accession>A0A6M6DY94</accession>
<name>A0A6M6DY94_PRIMG</name>
<evidence type="ECO:0008006" key="3">
    <source>
        <dbReference type="Google" id="ProtNLM"/>
    </source>
</evidence>
<evidence type="ECO:0000313" key="2">
    <source>
        <dbReference type="Proteomes" id="UP000501076"/>
    </source>
</evidence>
<proteinExistence type="predicted"/>
<sequence length="308" mass="34940">MKNNRVSGVVGIGAYRSNFNAGFDSKPKKLPDGTIFASDVAIKRSMRDALSEMGEPIFYKKTMAYDEKKGNSKVVTIEERYANMFGDEVKDRLKVLKQLMTATDVRMFGVLYTGKTSNIGYRGTVQFAQGLNVDKETEEVKMDITAPFSSNEKESSTIGKKHFTDEAHYLYNFVIDPAENRQYIQNGWLDEEEVFSEEDYEAFKDAAKVCATRINTAAKVACFNEFALFVELKDDSKKYLVDLANLIKVTRGENKTKYDLNELMRSLIDSPVVTDIEKVEIYAETNKVELIGLQMEAPFDVHVKSIFE</sequence>
<geneLocation type="plasmid" evidence="2">
    <name>pfdu301a</name>
</geneLocation>
<keyword evidence="1" id="KW-0614">Plasmid</keyword>
<dbReference type="EMBL" id="CP045273">
    <property type="protein sequence ID" value="QJX79933.1"/>
    <property type="molecule type" value="Genomic_DNA"/>
</dbReference>
<dbReference type="AlphaFoldDB" id="A0A6M6DY94"/>
<protein>
    <recommendedName>
        <fullName evidence="3">CRISPR-associated protein</fullName>
    </recommendedName>
</protein>